<sequence>MQNNGASLEMIHAYLIKAALEGGYHLLMANFQSVIDLINERFDLDSVSKLYHIRDKASILNYAIPVEQRARYYIQGELLNAQKENTGLDFDKLCLQIIPLLKNGVQVNEKLISDILKDLAEKKNGLWYLKGKERTLFD</sequence>
<protein>
    <submittedName>
        <fullName evidence="1">Uncharacterized protein</fullName>
    </submittedName>
</protein>
<organism evidence="1 2">
    <name type="scientific">Helicobacter saguini</name>
    <dbReference type="NCBI Taxonomy" id="1548018"/>
    <lineage>
        <taxon>Bacteria</taxon>
        <taxon>Pseudomonadati</taxon>
        <taxon>Campylobacterota</taxon>
        <taxon>Epsilonproteobacteria</taxon>
        <taxon>Campylobacterales</taxon>
        <taxon>Helicobacteraceae</taxon>
        <taxon>Helicobacter</taxon>
    </lineage>
</organism>
<gene>
    <name evidence="1" type="ORF">DCO61_08345</name>
</gene>
<reference evidence="1 2" key="1">
    <citation type="submission" date="2019-12" db="EMBL/GenBank/DDBJ databases">
        <title>Multi-Generational Helicobacter saguini Isolates.</title>
        <authorList>
            <person name="Mannion A."/>
            <person name="Shen Z."/>
            <person name="Fox J.G."/>
        </authorList>
    </citation>
    <scope>NUCLEOTIDE SEQUENCE [LARGE SCALE GENOMIC DNA]</scope>
    <source>
        <strain evidence="2">16-048 (F4)</strain>
    </source>
</reference>
<proteinExistence type="predicted"/>
<dbReference type="RefSeq" id="WP_160659342.1">
    <property type="nucleotide sequence ID" value="NZ_QBIU01000001.1"/>
</dbReference>
<comment type="caution">
    <text evidence="1">The sequence shown here is derived from an EMBL/GenBank/DDBJ whole genome shotgun (WGS) entry which is preliminary data.</text>
</comment>
<evidence type="ECO:0000313" key="1">
    <source>
        <dbReference type="EMBL" id="MWV70007.1"/>
    </source>
</evidence>
<accession>A0A6L7D6Z0</accession>
<dbReference type="EMBL" id="QBIU01000001">
    <property type="protein sequence ID" value="MWV70007.1"/>
    <property type="molecule type" value="Genomic_DNA"/>
</dbReference>
<dbReference type="AlphaFoldDB" id="A0A6L7D6Z0"/>
<evidence type="ECO:0000313" key="2">
    <source>
        <dbReference type="Proteomes" id="UP000477070"/>
    </source>
</evidence>
<dbReference type="Proteomes" id="UP000477070">
    <property type="component" value="Unassembled WGS sequence"/>
</dbReference>
<name>A0A6L7D6Z0_9HELI</name>